<proteinExistence type="predicted"/>
<keyword evidence="2" id="KW-1185">Reference proteome</keyword>
<name>A0ABV0S1I2_9TELE</name>
<dbReference type="Proteomes" id="UP001434883">
    <property type="component" value="Unassembled WGS sequence"/>
</dbReference>
<gene>
    <name evidence="1" type="ORF">XENOCAPTIV_005609</name>
</gene>
<dbReference type="EMBL" id="JAHRIN010067379">
    <property type="protein sequence ID" value="MEQ2214405.1"/>
    <property type="molecule type" value="Genomic_DNA"/>
</dbReference>
<reference evidence="1 2" key="1">
    <citation type="submission" date="2021-06" db="EMBL/GenBank/DDBJ databases">
        <authorList>
            <person name="Palmer J.M."/>
        </authorList>
    </citation>
    <scope>NUCLEOTIDE SEQUENCE [LARGE SCALE GENOMIC DNA]</scope>
    <source>
        <strain evidence="1 2">XC_2019</strain>
        <tissue evidence="1">Muscle</tissue>
    </source>
</reference>
<evidence type="ECO:0000313" key="2">
    <source>
        <dbReference type="Proteomes" id="UP001434883"/>
    </source>
</evidence>
<protein>
    <recommendedName>
        <fullName evidence="3">Secreted protein</fullName>
    </recommendedName>
</protein>
<comment type="caution">
    <text evidence="1">The sequence shown here is derived from an EMBL/GenBank/DDBJ whole genome shotgun (WGS) entry which is preliminary data.</text>
</comment>
<organism evidence="1 2">
    <name type="scientific">Xenoophorus captivus</name>
    <dbReference type="NCBI Taxonomy" id="1517983"/>
    <lineage>
        <taxon>Eukaryota</taxon>
        <taxon>Metazoa</taxon>
        <taxon>Chordata</taxon>
        <taxon>Craniata</taxon>
        <taxon>Vertebrata</taxon>
        <taxon>Euteleostomi</taxon>
        <taxon>Actinopterygii</taxon>
        <taxon>Neopterygii</taxon>
        <taxon>Teleostei</taxon>
        <taxon>Neoteleostei</taxon>
        <taxon>Acanthomorphata</taxon>
        <taxon>Ovalentaria</taxon>
        <taxon>Atherinomorphae</taxon>
        <taxon>Cyprinodontiformes</taxon>
        <taxon>Goodeidae</taxon>
        <taxon>Xenoophorus</taxon>
    </lineage>
</organism>
<accession>A0ABV0S1I2</accession>
<evidence type="ECO:0008006" key="3">
    <source>
        <dbReference type="Google" id="ProtNLM"/>
    </source>
</evidence>
<evidence type="ECO:0000313" key="1">
    <source>
        <dbReference type="EMBL" id="MEQ2214405.1"/>
    </source>
</evidence>
<sequence length="86" mass="9183">MSGLARCAPSPVTRIVLCFYADVAVVSEGPPLLCTVLLHPGVEHSCPGAASQMTLCLYGCKLIPVCFNWIKKKIQAGPKVKLVKSK</sequence>